<dbReference type="CDD" id="cd04330">
    <property type="entry name" value="RNAP_III_Rpc25_N"/>
    <property type="match status" value="1"/>
</dbReference>
<dbReference type="PANTHER" id="PTHR12709:SF1">
    <property type="entry name" value="DNA-DIRECTED RNA POLYMERASE III SUBUNIT RPC8"/>
    <property type="match status" value="1"/>
</dbReference>
<dbReference type="RefSeq" id="XP_064662758.1">
    <property type="nucleotide sequence ID" value="XM_064798431.1"/>
</dbReference>
<evidence type="ECO:0000256" key="3">
    <source>
        <dbReference type="ARBA" id="ARBA00022478"/>
    </source>
</evidence>
<evidence type="ECO:0000256" key="4">
    <source>
        <dbReference type="ARBA" id="ARBA00023163"/>
    </source>
</evidence>
<dbReference type="SUPFAM" id="SSF88798">
    <property type="entry name" value="N-terminal, heterodimerisation domain of RBP7 (RpoE)"/>
    <property type="match status" value="1"/>
</dbReference>
<protein>
    <recommendedName>
        <fullName evidence="6">DNA-directed RNA polymerase subunit</fullName>
    </recommendedName>
</protein>
<dbReference type="Pfam" id="PF08292">
    <property type="entry name" value="RNA_pol_Rbc25"/>
    <property type="match status" value="1"/>
</dbReference>
<evidence type="ECO:0000256" key="5">
    <source>
        <dbReference type="ARBA" id="ARBA00023242"/>
    </source>
</evidence>
<dbReference type="Gene3D" id="3.30.1490.120">
    <property type="entry name" value="RNA polymerase Rpb7-like, N-terminal domain"/>
    <property type="match status" value="1"/>
</dbReference>
<feature type="domain" description="RNA polymerase Rpb7-like N-terminal" evidence="7">
    <location>
        <begin position="9"/>
        <end position="64"/>
    </location>
</feature>
<evidence type="ECO:0000256" key="6">
    <source>
        <dbReference type="RuleBase" id="RU369086"/>
    </source>
</evidence>
<keyword evidence="3 6" id="KW-0240">DNA-directed RNA polymerase</keyword>
<accession>A0AAV9PKQ0</accession>
<dbReference type="InterPro" id="IPR036898">
    <property type="entry name" value="RNA_pol_Rpb7-like_N_sf"/>
</dbReference>
<dbReference type="Gene3D" id="2.40.50.140">
    <property type="entry name" value="Nucleic acid-binding proteins"/>
    <property type="match status" value="1"/>
</dbReference>
<evidence type="ECO:0000313" key="10">
    <source>
        <dbReference type="Proteomes" id="UP001337655"/>
    </source>
</evidence>
<dbReference type="InterPro" id="IPR045113">
    <property type="entry name" value="Rpb7-like"/>
</dbReference>
<dbReference type="EMBL" id="JAVRRT010000002">
    <property type="protein sequence ID" value="KAK5174089.1"/>
    <property type="molecule type" value="Genomic_DNA"/>
</dbReference>
<evidence type="ECO:0000313" key="9">
    <source>
        <dbReference type="EMBL" id="KAK5174089.1"/>
    </source>
</evidence>
<dbReference type="Proteomes" id="UP001337655">
    <property type="component" value="Unassembled WGS sequence"/>
</dbReference>
<organism evidence="9 10">
    <name type="scientific">Saxophila tyrrhenica</name>
    <dbReference type="NCBI Taxonomy" id="1690608"/>
    <lineage>
        <taxon>Eukaryota</taxon>
        <taxon>Fungi</taxon>
        <taxon>Dikarya</taxon>
        <taxon>Ascomycota</taxon>
        <taxon>Pezizomycotina</taxon>
        <taxon>Dothideomycetes</taxon>
        <taxon>Dothideomycetidae</taxon>
        <taxon>Mycosphaerellales</taxon>
        <taxon>Extremaceae</taxon>
        <taxon>Saxophila</taxon>
    </lineage>
</organism>
<dbReference type="GO" id="GO:0055029">
    <property type="term" value="C:nuclear DNA-directed RNA polymerase complex"/>
    <property type="evidence" value="ECO:0007669"/>
    <property type="project" value="UniProtKB-ARBA"/>
</dbReference>
<dbReference type="PANTHER" id="PTHR12709">
    <property type="entry name" value="DNA-DIRECTED RNA POLYMERASE II, III"/>
    <property type="match status" value="1"/>
</dbReference>
<name>A0AAV9PKQ0_9PEZI</name>
<keyword evidence="5 6" id="KW-0539">Nucleus</keyword>
<dbReference type="GeneID" id="89922517"/>
<dbReference type="InterPro" id="IPR012340">
    <property type="entry name" value="NA-bd_OB-fold"/>
</dbReference>
<evidence type="ECO:0000259" key="8">
    <source>
        <dbReference type="Pfam" id="PF08292"/>
    </source>
</evidence>
<reference evidence="9 10" key="1">
    <citation type="submission" date="2023-08" db="EMBL/GenBank/DDBJ databases">
        <title>Black Yeasts Isolated from many extreme environments.</title>
        <authorList>
            <person name="Coleine C."/>
            <person name="Stajich J.E."/>
            <person name="Selbmann L."/>
        </authorList>
    </citation>
    <scope>NUCLEOTIDE SEQUENCE [LARGE SCALE GENOMIC DNA]</scope>
    <source>
        <strain evidence="9 10">CCFEE 5935</strain>
    </source>
</reference>
<dbReference type="InterPro" id="IPR013238">
    <property type="entry name" value="RNA_pol_III_Rbc25"/>
</dbReference>
<evidence type="ECO:0000259" key="7">
    <source>
        <dbReference type="Pfam" id="PF03876"/>
    </source>
</evidence>
<keyword evidence="10" id="KW-1185">Reference proteome</keyword>
<comment type="caution">
    <text evidence="9">The sequence shown here is derived from an EMBL/GenBank/DDBJ whole genome shotgun (WGS) entry which is preliminary data.</text>
</comment>
<comment type="subcellular location">
    <subcellularLocation>
        <location evidence="1 6">Nucleus</location>
    </subcellularLocation>
</comment>
<evidence type="ECO:0000256" key="1">
    <source>
        <dbReference type="ARBA" id="ARBA00004123"/>
    </source>
</evidence>
<dbReference type="AlphaFoldDB" id="A0AAV9PKQ0"/>
<gene>
    <name evidence="9" type="primary">rpc25</name>
    <name evidence="9" type="ORF">LTR77_001169</name>
</gene>
<comment type="similarity">
    <text evidence="2">Belongs to the eukaryotic RPB7/RPC8 RNA polymerase subunit family.</text>
</comment>
<dbReference type="InterPro" id="IPR005576">
    <property type="entry name" value="Rpb7-like_N"/>
</dbReference>
<feature type="domain" description="RNA polymerase III subunit Rpc25" evidence="8">
    <location>
        <begin position="83"/>
        <end position="204"/>
    </location>
</feature>
<dbReference type="GO" id="GO:0006384">
    <property type="term" value="P:transcription initiation at RNA polymerase III promoter"/>
    <property type="evidence" value="ECO:0007669"/>
    <property type="project" value="TreeGrafter"/>
</dbReference>
<keyword evidence="4 6" id="KW-0804">Transcription</keyword>
<evidence type="ECO:0000256" key="2">
    <source>
        <dbReference type="ARBA" id="ARBA00009307"/>
    </source>
</evidence>
<proteinExistence type="inferred from homology"/>
<dbReference type="Pfam" id="PF03876">
    <property type="entry name" value="SHS2_Rpb7-N"/>
    <property type="match status" value="1"/>
</dbReference>
<sequence>MYLLVALADLVEIPPQDLEKPPARAIEDLINAKFADKVIFEVGLCVGFHSIIKCSEGKIASGSGHVAVNVDFRLIVYRPFKGEIVHGTITHSNPRAGVYLSQDFFEDIVVPPETLFDGTAWGVDDQGVEAFIWNTNDNEYFFDRAESCLFRVEEEQWVDMSPQTKSPGGQFIAEDAQTEGEKKKTPYLVRGSMMLSGLGPTLWWSGEQIEGEEDGG</sequence>
<dbReference type="GO" id="GO:0005666">
    <property type="term" value="C:RNA polymerase III complex"/>
    <property type="evidence" value="ECO:0007669"/>
    <property type="project" value="TreeGrafter"/>
</dbReference>
<comment type="function">
    <text evidence="6">DNA-dependent RNA polymerase which catalyzes the transcription of DNA into RNA using the four ribonucleoside triphosphates as substrates.</text>
</comment>